<sequence>MGKHPAIFSSKEEDPSLDDILEKLLDRQQATLLKELSSLFRMALACLL</sequence>
<name>A0A0Q3Q5B7_SETIT</name>
<organism evidence="1 2">
    <name type="scientific">Setaria italica</name>
    <name type="common">Foxtail millet</name>
    <name type="synonym">Panicum italicum</name>
    <dbReference type="NCBI Taxonomy" id="4555"/>
    <lineage>
        <taxon>Eukaryota</taxon>
        <taxon>Viridiplantae</taxon>
        <taxon>Streptophyta</taxon>
        <taxon>Embryophyta</taxon>
        <taxon>Tracheophyta</taxon>
        <taxon>Spermatophyta</taxon>
        <taxon>Magnoliopsida</taxon>
        <taxon>Liliopsida</taxon>
        <taxon>Poales</taxon>
        <taxon>Poaceae</taxon>
        <taxon>PACMAD clade</taxon>
        <taxon>Panicoideae</taxon>
        <taxon>Panicodae</taxon>
        <taxon>Paniceae</taxon>
        <taxon>Cenchrinae</taxon>
        <taxon>Setaria</taxon>
    </lineage>
</organism>
<evidence type="ECO:0000313" key="2">
    <source>
        <dbReference type="Proteomes" id="UP000004995"/>
    </source>
</evidence>
<reference evidence="2" key="1">
    <citation type="journal article" date="2012" name="Nat. Biotechnol.">
        <title>Reference genome sequence of the model plant Setaria.</title>
        <authorList>
            <person name="Bennetzen J.L."/>
            <person name="Schmutz J."/>
            <person name="Wang H."/>
            <person name="Percifield R."/>
            <person name="Hawkins J."/>
            <person name="Pontaroli A.C."/>
            <person name="Estep M."/>
            <person name="Feng L."/>
            <person name="Vaughn J.N."/>
            <person name="Grimwood J."/>
            <person name="Jenkins J."/>
            <person name="Barry K."/>
            <person name="Lindquist E."/>
            <person name="Hellsten U."/>
            <person name="Deshpande S."/>
            <person name="Wang X."/>
            <person name="Wu X."/>
            <person name="Mitros T."/>
            <person name="Triplett J."/>
            <person name="Yang X."/>
            <person name="Ye C.Y."/>
            <person name="Mauro-Herrera M."/>
            <person name="Wang L."/>
            <person name="Li P."/>
            <person name="Sharma M."/>
            <person name="Sharma R."/>
            <person name="Ronald P.C."/>
            <person name="Panaud O."/>
            <person name="Kellogg E.A."/>
            <person name="Brutnell T.P."/>
            <person name="Doust A.N."/>
            <person name="Tuskan G.A."/>
            <person name="Rokhsar D."/>
            <person name="Devos K.M."/>
        </authorList>
    </citation>
    <scope>NUCLEOTIDE SEQUENCE [LARGE SCALE GENOMIC DNA]</scope>
    <source>
        <strain evidence="2">cv. Yugu1</strain>
    </source>
</reference>
<dbReference type="Proteomes" id="UP000004995">
    <property type="component" value="Unassembled WGS sequence"/>
</dbReference>
<protein>
    <submittedName>
        <fullName evidence="1">Uncharacterized protein</fullName>
    </submittedName>
</protein>
<dbReference type="AlphaFoldDB" id="A0A0Q3Q5B7"/>
<proteinExistence type="predicted"/>
<keyword evidence="2" id="KW-1185">Reference proteome</keyword>
<evidence type="ECO:0000313" key="1">
    <source>
        <dbReference type="EnsemblPlants" id="KQK88779"/>
    </source>
</evidence>
<dbReference type="ExpressionAtlas" id="A0A0Q3Q5B7">
    <property type="expression patterns" value="baseline"/>
</dbReference>
<dbReference type="InParanoid" id="A0A0Q3Q5B7"/>
<dbReference type="EnsemblPlants" id="KQK88779">
    <property type="protein sequence ID" value="KQK88779"/>
    <property type="gene ID" value="SETIT_039690mg"/>
</dbReference>
<accession>A0A0Q3Q5B7</accession>
<reference evidence="1" key="2">
    <citation type="submission" date="2018-08" db="UniProtKB">
        <authorList>
            <consortium name="EnsemblPlants"/>
        </authorList>
    </citation>
    <scope>IDENTIFICATION</scope>
    <source>
        <strain evidence="1">Yugu1</strain>
    </source>
</reference>
<dbReference type="Gramene" id="KQK88779">
    <property type="protein sequence ID" value="KQK88779"/>
    <property type="gene ID" value="SETIT_039690mg"/>
</dbReference>
<dbReference type="EMBL" id="AGNK02005572">
    <property type="status" value="NOT_ANNOTATED_CDS"/>
    <property type="molecule type" value="Genomic_DNA"/>
</dbReference>